<dbReference type="InterPro" id="IPR017441">
    <property type="entry name" value="Protein_kinase_ATP_BS"/>
</dbReference>
<sequence>MGPSLSSPETHPGQKTVGGRSSHTTPPRGDRKKSVSNSDDSHGHHGHHSRMQSSGVHGYSHQMKRGEFNPDELSVDHFENISMLGKGTFAKVLLVRRKGTDELYALKILNKASLIEQLQVEHTLQERIVFARCRHPFLVRLHASFQSRDSLYFLLDYVPGGEVFFHLKRQRRLSERRTRLYLAEIILALEYLHQHDIVYRDLKPENILLDAEGHIKLTDFGLCKVDLNGTLGARTFCGTPEYMAPEVILNQGHGKAVDFWALGTIAYEFVTGLPPFYSRDRRQMYERIISSQLTFPPHVSRSCQSLIRGLLIRNPRQRLGCREKGMQELKEHPFFFSLDYDRVYHRQVKPVFVPSVRHASDTGNFDALYTACRDVENDQELDIGEHPPVDNTEWDGRGKDPFVGFSYIADHAVPPALSRGKDGHGHLSLGTQDLLMSASGDVPLFSQPSADLGSTFAAEMEVGTGDQDDSSSDDGSYPQDMPVGMQGVVSNQGDLFQLGPENDDDDDDDLPDSDGFSSDSFDSDRDSDSV</sequence>
<evidence type="ECO:0000259" key="9">
    <source>
        <dbReference type="PROSITE" id="PS50011"/>
    </source>
</evidence>
<dbReference type="InterPro" id="IPR008271">
    <property type="entry name" value="Ser/Thr_kinase_AS"/>
</dbReference>
<feature type="compositionally biased region" description="Basic and acidic residues" evidence="8">
    <location>
        <begin position="28"/>
        <end position="43"/>
    </location>
</feature>
<keyword evidence="5" id="KW-0418">Kinase</keyword>
<evidence type="ECO:0000259" key="10">
    <source>
        <dbReference type="PROSITE" id="PS51285"/>
    </source>
</evidence>
<dbReference type="PROSITE" id="PS51285">
    <property type="entry name" value="AGC_KINASE_CTER"/>
    <property type="match status" value="1"/>
</dbReference>
<dbReference type="PROSITE" id="PS00108">
    <property type="entry name" value="PROTEIN_KINASE_ST"/>
    <property type="match status" value="1"/>
</dbReference>
<evidence type="ECO:0000256" key="4">
    <source>
        <dbReference type="ARBA" id="ARBA00022741"/>
    </source>
</evidence>
<keyword evidence="6 7" id="KW-0067">ATP-binding</keyword>
<dbReference type="Gene3D" id="1.10.510.10">
    <property type="entry name" value="Transferase(Phosphotransferase) domain 1"/>
    <property type="match status" value="1"/>
</dbReference>
<dbReference type="PANTHER" id="PTHR24351">
    <property type="entry name" value="RIBOSOMAL PROTEIN S6 KINASE"/>
    <property type="match status" value="1"/>
</dbReference>
<evidence type="ECO:0000313" key="12">
    <source>
        <dbReference type="Proteomes" id="UP000265618"/>
    </source>
</evidence>
<feature type="region of interest" description="Disordered" evidence="8">
    <location>
        <begin position="462"/>
        <end position="530"/>
    </location>
</feature>
<evidence type="ECO:0000313" key="11">
    <source>
        <dbReference type="EMBL" id="GIQ79727.1"/>
    </source>
</evidence>
<evidence type="ECO:0000256" key="5">
    <source>
        <dbReference type="ARBA" id="ARBA00022777"/>
    </source>
</evidence>
<gene>
    <name evidence="11" type="ORF">KIPB_000412</name>
</gene>
<dbReference type="CDD" id="cd05123">
    <property type="entry name" value="STKc_AGC"/>
    <property type="match status" value="1"/>
</dbReference>
<keyword evidence="2" id="KW-0597">Phosphoprotein</keyword>
<evidence type="ECO:0008006" key="13">
    <source>
        <dbReference type="Google" id="ProtNLM"/>
    </source>
</evidence>
<evidence type="ECO:0000256" key="6">
    <source>
        <dbReference type="ARBA" id="ARBA00022840"/>
    </source>
</evidence>
<dbReference type="Pfam" id="PF00069">
    <property type="entry name" value="Pkinase"/>
    <property type="match status" value="1"/>
</dbReference>
<evidence type="ECO:0000256" key="7">
    <source>
        <dbReference type="PROSITE-ProRule" id="PRU10141"/>
    </source>
</evidence>
<evidence type="ECO:0000256" key="3">
    <source>
        <dbReference type="ARBA" id="ARBA00022679"/>
    </source>
</evidence>
<feature type="compositionally biased region" description="Acidic residues" evidence="8">
    <location>
        <begin position="501"/>
        <end position="512"/>
    </location>
</feature>
<dbReference type="Proteomes" id="UP000265618">
    <property type="component" value="Unassembled WGS sequence"/>
</dbReference>
<organism evidence="11 12">
    <name type="scientific">Kipferlia bialata</name>
    <dbReference type="NCBI Taxonomy" id="797122"/>
    <lineage>
        <taxon>Eukaryota</taxon>
        <taxon>Metamonada</taxon>
        <taxon>Carpediemonas-like organisms</taxon>
        <taxon>Kipferlia</taxon>
    </lineage>
</organism>
<evidence type="ECO:0000256" key="2">
    <source>
        <dbReference type="ARBA" id="ARBA00022553"/>
    </source>
</evidence>
<keyword evidence="3" id="KW-0808">Transferase</keyword>
<dbReference type="FunFam" id="1.10.510.10:FF:000008">
    <property type="entry name" value="Non-specific serine/threonine protein kinase"/>
    <property type="match status" value="1"/>
</dbReference>
<dbReference type="InterPro" id="IPR011009">
    <property type="entry name" value="Kinase-like_dom_sf"/>
</dbReference>
<dbReference type="SMART" id="SM00133">
    <property type="entry name" value="S_TK_X"/>
    <property type="match status" value="1"/>
</dbReference>
<comment type="caution">
    <text evidence="11">The sequence shown here is derived from an EMBL/GenBank/DDBJ whole genome shotgun (WGS) entry which is preliminary data.</text>
</comment>
<evidence type="ECO:0000256" key="1">
    <source>
        <dbReference type="ARBA" id="ARBA00022527"/>
    </source>
</evidence>
<name>A0A9K3CNC4_9EUKA</name>
<feature type="domain" description="AGC-kinase C-terminal" evidence="10">
    <location>
        <begin position="336"/>
        <end position="417"/>
    </location>
</feature>
<accession>A0A9K3CNC4</accession>
<dbReference type="EMBL" id="BDIP01000047">
    <property type="protein sequence ID" value="GIQ79727.1"/>
    <property type="molecule type" value="Genomic_DNA"/>
</dbReference>
<dbReference type="InterPro" id="IPR000961">
    <property type="entry name" value="AGC-kinase_C"/>
</dbReference>
<dbReference type="InterPro" id="IPR045270">
    <property type="entry name" value="STKc_AGC"/>
</dbReference>
<dbReference type="FunFam" id="3.30.200.20:FF:000103">
    <property type="entry name" value="Protein kinase C"/>
    <property type="match status" value="1"/>
</dbReference>
<protein>
    <recommendedName>
        <fullName evidence="13">Protein kinase domain-containing protein</fullName>
    </recommendedName>
</protein>
<dbReference type="PROSITE" id="PS50011">
    <property type="entry name" value="PROTEIN_KINASE_DOM"/>
    <property type="match status" value="1"/>
</dbReference>
<dbReference type="AlphaFoldDB" id="A0A9K3CNC4"/>
<dbReference type="Gene3D" id="3.30.200.20">
    <property type="entry name" value="Phosphorylase Kinase, domain 1"/>
    <property type="match status" value="1"/>
</dbReference>
<evidence type="ECO:0000256" key="8">
    <source>
        <dbReference type="SAM" id="MobiDB-lite"/>
    </source>
</evidence>
<keyword evidence="4 7" id="KW-0547">Nucleotide-binding</keyword>
<dbReference type="SMART" id="SM00220">
    <property type="entry name" value="S_TKc"/>
    <property type="match status" value="1"/>
</dbReference>
<dbReference type="InterPro" id="IPR000719">
    <property type="entry name" value="Prot_kinase_dom"/>
</dbReference>
<feature type="domain" description="Protein kinase" evidence="9">
    <location>
        <begin position="78"/>
        <end position="335"/>
    </location>
</feature>
<feature type="binding site" evidence="7">
    <location>
        <position position="107"/>
    </location>
    <ligand>
        <name>ATP</name>
        <dbReference type="ChEBI" id="CHEBI:30616"/>
    </ligand>
</feature>
<dbReference type="PROSITE" id="PS00107">
    <property type="entry name" value="PROTEIN_KINASE_ATP"/>
    <property type="match status" value="1"/>
</dbReference>
<feature type="region of interest" description="Disordered" evidence="8">
    <location>
        <begin position="1"/>
        <end position="64"/>
    </location>
</feature>
<keyword evidence="12" id="KW-1185">Reference proteome</keyword>
<reference evidence="11 12" key="1">
    <citation type="journal article" date="2018" name="PLoS ONE">
        <title>The draft genome of Kipferlia bialata reveals reductive genome evolution in fornicate parasites.</title>
        <authorList>
            <person name="Tanifuji G."/>
            <person name="Takabayashi S."/>
            <person name="Kume K."/>
            <person name="Takagi M."/>
            <person name="Nakayama T."/>
            <person name="Kamikawa R."/>
            <person name="Inagaki Y."/>
            <person name="Hashimoto T."/>
        </authorList>
    </citation>
    <scope>NUCLEOTIDE SEQUENCE [LARGE SCALE GENOMIC DNA]</scope>
    <source>
        <strain evidence="11">NY0173</strain>
    </source>
</reference>
<dbReference type="SUPFAM" id="SSF56112">
    <property type="entry name" value="Protein kinase-like (PK-like)"/>
    <property type="match status" value="1"/>
</dbReference>
<dbReference type="OrthoDB" id="63267at2759"/>
<keyword evidence="1" id="KW-0723">Serine/threonine-protein kinase</keyword>
<proteinExistence type="predicted"/>
<dbReference type="GO" id="GO:0005524">
    <property type="term" value="F:ATP binding"/>
    <property type="evidence" value="ECO:0007669"/>
    <property type="project" value="UniProtKB-UniRule"/>
</dbReference>
<dbReference type="GO" id="GO:0004674">
    <property type="term" value="F:protein serine/threonine kinase activity"/>
    <property type="evidence" value="ECO:0007669"/>
    <property type="project" value="UniProtKB-KW"/>
</dbReference>